<comment type="caution">
    <text evidence="7">The sequence shown here is derived from an EMBL/GenBank/DDBJ whole genome shotgun (WGS) entry which is preliminary data.</text>
</comment>
<name>A0A318UKE4_9SPHI</name>
<dbReference type="Proteomes" id="UP000248198">
    <property type="component" value="Unassembled WGS sequence"/>
</dbReference>
<dbReference type="EMBL" id="QKLU01000004">
    <property type="protein sequence ID" value="PYF74455.1"/>
    <property type="molecule type" value="Genomic_DNA"/>
</dbReference>
<gene>
    <name evidence="7" type="ORF">B0O44_104627</name>
</gene>
<protein>
    <submittedName>
        <fullName evidence="7">RNA polymerase sigma-70 factor (ECF subfamily)</fullName>
    </submittedName>
</protein>
<dbReference type="InterPro" id="IPR007627">
    <property type="entry name" value="RNA_pol_sigma70_r2"/>
</dbReference>
<proteinExistence type="inferred from homology"/>
<dbReference type="SUPFAM" id="SSF88659">
    <property type="entry name" value="Sigma3 and sigma4 domains of RNA polymerase sigma factors"/>
    <property type="match status" value="1"/>
</dbReference>
<dbReference type="RefSeq" id="WP_110831788.1">
    <property type="nucleotide sequence ID" value="NZ_QKLU01000004.1"/>
</dbReference>
<keyword evidence="3" id="KW-0731">Sigma factor</keyword>
<evidence type="ECO:0000259" key="6">
    <source>
        <dbReference type="Pfam" id="PF08281"/>
    </source>
</evidence>
<evidence type="ECO:0000256" key="1">
    <source>
        <dbReference type="ARBA" id="ARBA00010641"/>
    </source>
</evidence>
<accession>A0A318UKE4</accession>
<dbReference type="Pfam" id="PF08281">
    <property type="entry name" value="Sigma70_r4_2"/>
    <property type="match status" value="1"/>
</dbReference>
<dbReference type="PANTHER" id="PTHR43133:SF46">
    <property type="entry name" value="RNA POLYMERASE SIGMA-70 FACTOR ECF SUBFAMILY"/>
    <property type="match status" value="1"/>
</dbReference>
<dbReference type="PANTHER" id="PTHR43133">
    <property type="entry name" value="RNA POLYMERASE ECF-TYPE SIGMA FACTO"/>
    <property type="match status" value="1"/>
</dbReference>
<dbReference type="InterPro" id="IPR036388">
    <property type="entry name" value="WH-like_DNA-bd_sf"/>
</dbReference>
<dbReference type="AlphaFoldDB" id="A0A318UKE4"/>
<dbReference type="Gene3D" id="1.10.1740.10">
    <property type="match status" value="1"/>
</dbReference>
<dbReference type="InterPro" id="IPR039425">
    <property type="entry name" value="RNA_pol_sigma-70-like"/>
</dbReference>
<evidence type="ECO:0000256" key="2">
    <source>
        <dbReference type="ARBA" id="ARBA00023015"/>
    </source>
</evidence>
<keyword evidence="4" id="KW-0804">Transcription</keyword>
<dbReference type="SUPFAM" id="SSF88946">
    <property type="entry name" value="Sigma2 domain of RNA polymerase sigma factors"/>
    <property type="match status" value="1"/>
</dbReference>
<feature type="domain" description="RNA polymerase sigma factor 70 region 4 type 2" evidence="6">
    <location>
        <begin position="126"/>
        <end position="175"/>
    </location>
</feature>
<keyword evidence="2" id="KW-0805">Transcription regulation</keyword>
<dbReference type="InterPro" id="IPR013325">
    <property type="entry name" value="RNA_pol_sigma_r2"/>
</dbReference>
<dbReference type="GO" id="GO:0003677">
    <property type="term" value="F:DNA binding"/>
    <property type="evidence" value="ECO:0007669"/>
    <property type="project" value="InterPro"/>
</dbReference>
<feature type="domain" description="RNA polymerase sigma-70 region 2" evidence="5">
    <location>
        <begin position="25"/>
        <end position="90"/>
    </location>
</feature>
<sequence length="189" mass="22014">MYPEPTDEELVALLKKNDSVALETLFNRYYKILCQFCSLYTKDYSAAEEIIADLFIKVWDNRKSNIILNVKNYLFVSAKNLSINYQQKKKEPVDSIEDLDLAQHFLQERDTPFKILSGRESYGITLKMIDRLPQRQREVLLMSRMDNLDKHKIAAILGISVRTVETTLYQALAQLRELLKNARNYTLGS</sequence>
<organism evidence="7 8">
    <name type="scientific">Pedobacter nutrimenti</name>
    <dbReference type="NCBI Taxonomy" id="1241337"/>
    <lineage>
        <taxon>Bacteria</taxon>
        <taxon>Pseudomonadati</taxon>
        <taxon>Bacteroidota</taxon>
        <taxon>Sphingobacteriia</taxon>
        <taxon>Sphingobacteriales</taxon>
        <taxon>Sphingobacteriaceae</taxon>
        <taxon>Pedobacter</taxon>
    </lineage>
</organism>
<evidence type="ECO:0000256" key="3">
    <source>
        <dbReference type="ARBA" id="ARBA00023082"/>
    </source>
</evidence>
<evidence type="ECO:0000259" key="5">
    <source>
        <dbReference type="Pfam" id="PF04542"/>
    </source>
</evidence>
<dbReference type="InterPro" id="IPR014284">
    <property type="entry name" value="RNA_pol_sigma-70_dom"/>
</dbReference>
<evidence type="ECO:0000256" key="4">
    <source>
        <dbReference type="ARBA" id="ARBA00023163"/>
    </source>
</evidence>
<keyword evidence="8" id="KW-1185">Reference proteome</keyword>
<dbReference type="GO" id="GO:0016987">
    <property type="term" value="F:sigma factor activity"/>
    <property type="evidence" value="ECO:0007669"/>
    <property type="project" value="UniProtKB-KW"/>
</dbReference>
<dbReference type="NCBIfam" id="TIGR02937">
    <property type="entry name" value="sigma70-ECF"/>
    <property type="match status" value="1"/>
</dbReference>
<dbReference type="GO" id="GO:0006352">
    <property type="term" value="P:DNA-templated transcription initiation"/>
    <property type="evidence" value="ECO:0007669"/>
    <property type="project" value="InterPro"/>
</dbReference>
<evidence type="ECO:0000313" key="7">
    <source>
        <dbReference type="EMBL" id="PYF74455.1"/>
    </source>
</evidence>
<reference evidence="7 8" key="1">
    <citation type="submission" date="2018-06" db="EMBL/GenBank/DDBJ databases">
        <title>Genomic Encyclopedia of Archaeal and Bacterial Type Strains, Phase II (KMG-II): from individual species to whole genera.</title>
        <authorList>
            <person name="Goeker M."/>
        </authorList>
    </citation>
    <scope>NUCLEOTIDE SEQUENCE [LARGE SCALE GENOMIC DNA]</scope>
    <source>
        <strain evidence="7 8">DSM 27372</strain>
    </source>
</reference>
<comment type="similarity">
    <text evidence="1">Belongs to the sigma-70 factor family. ECF subfamily.</text>
</comment>
<dbReference type="InterPro" id="IPR013324">
    <property type="entry name" value="RNA_pol_sigma_r3/r4-like"/>
</dbReference>
<evidence type="ECO:0000313" key="8">
    <source>
        <dbReference type="Proteomes" id="UP000248198"/>
    </source>
</evidence>
<dbReference type="Gene3D" id="1.10.10.10">
    <property type="entry name" value="Winged helix-like DNA-binding domain superfamily/Winged helix DNA-binding domain"/>
    <property type="match status" value="1"/>
</dbReference>
<dbReference type="CDD" id="cd06171">
    <property type="entry name" value="Sigma70_r4"/>
    <property type="match status" value="1"/>
</dbReference>
<dbReference type="OrthoDB" id="1524077at2"/>
<dbReference type="InterPro" id="IPR013249">
    <property type="entry name" value="RNA_pol_sigma70_r4_t2"/>
</dbReference>
<dbReference type="Pfam" id="PF04542">
    <property type="entry name" value="Sigma70_r2"/>
    <property type="match status" value="1"/>
</dbReference>